<name>A0ACA9YAY6_9ASCO</name>
<reference evidence="1" key="1">
    <citation type="submission" date="2022-06" db="EMBL/GenBank/DDBJ databases">
        <authorList>
            <person name="Legras J.-L."/>
            <person name="Devillers H."/>
            <person name="Grondin C."/>
        </authorList>
    </citation>
    <scope>NUCLEOTIDE SEQUENCE</scope>
    <source>
        <strain evidence="1">CLIB 1444</strain>
    </source>
</reference>
<sequence>MFKSVFKSGIRAAYDVSNNPTFVSEPWYVYPAKNYATGKQASVFIFDKSKFEASIQKLCSNISNTKNPRVIISECYELIKYEVSQLAKLKHPQLLTVYEVLEETKSKFLFVTEPIVNNLLTVNIEKLDELSLQKGLLEICKGIQFLHNYCSIIHLNLQPSSIFINQQGDWKLAGFKFLQNLNEMSNQDRDNFYIMNNSSIVPFANLNLNFTPPELIVDNHSRLEFGNDIWSLGCLIYYLYNGDYLINCFDANSISDYKSEFRKFETKFYNHKLGDLKYVLKQVPDQLFQLFPLIMARYPNDRINIDKIIDSEFFNGSLIKAMFFVDEFSTKSIDEKLIFLSGLLEVREDGKMFIDNFPSNFKNIKLLPLLIELLKSELNVGISKDEVGQATRIDLVSNVLTIILNIGSKVSHLTFQDKIFNSIFKVDSSLRKKQRVDYFDKMMNFSVKVRLAYIENLEILVEKVNDKDVADMIKKSCSLILTLPSNEQHYKQEQAKLQDLFLNKTDLFVKKFDFPYIKNTFFPLIIQVFKTTTILSTKLSTIKVFENMVDEDIIDKTIVKEQLLPIFQNLKSRDKRIVGNVLKFFSKLSKDDKISLDLETIVEFILPICLKLVFGCNDCVQSEFKSYMATINEIQSNLVKQKLPSLPTKQPEKRIETPSNNFDSLISTQAINSGNLEHTQTAPASEVLRPTRPTTSAPIKSNSHDILQPKKQIKPLSLKPKETKPTPLTFGSTGTNQNTETKNLFKNLEGTFNDEFSDFQSATPTPPINKSVQTFSQPIQPTNIQSNYIQPTNNLSTNNQPVQPSPMNFSTMSPLVPKQPPGFSNSILMPSSKSTPPPKNNDLDFL</sequence>
<proteinExistence type="predicted"/>
<evidence type="ECO:0000313" key="2">
    <source>
        <dbReference type="Proteomes" id="UP001152531"/>
    </source>
</evidence>
<protein>
    <submittedName>
        <fullName evidence="1">Protein kinase-like protein Scy1p</fullName>
    </submittedName>
</protein>
<accession>A0ACA9YAY6</accession>
<comment type="caution">
    <text evidence="1">The sequence shown here is derived from an EMBL/GenBank/DDBJ whole genome shotgun (WGS) entry which is preliminary data.</text>
</comment>
<keyword evidence="2" id="KW-1185">Reference proteome</keyword>
<gene>
    <name evidence="1" type="ORF">CLIB1444_07S05116</name>
</gene>
<dbReference type="Proteomes" id="UP001152531">
    <property type="component" value="Unassembled WGS sequence"/>
</dbReference>
<evidence type="ECO:0000313" key="1">
    <source>
        <dbReference type="EMBL" id="CAH6721906.1"/>
    </source>
</evidence>
<organism evidence="1 2">
    <name type="scientific">[Candida] jaroonii</name>
    <dbReference type="NCBI Taxonomy" id="467808"/>
    <lineage>
        <taxon>Eukaryota</taxon>
        <taxon>Fungi</taxon>
        <taxon>Dikarya</taxon>
        <taxon>Ascomycota</taxon>
        <taxon>Saccharomycotina</taxon>
        <taxon>Pichiomycetes</taxon>
        <taxon>Debaryomycetaceae</taxon>
        <taxon>Yamadazyma</taxon>
    </lineage>
</organism>
<dbReference type="EMBL" id="CALSDN010000007">
    <property type="protein sequence ID" value="CAH6721906.1"/>
    <property type="molecule type" value="Genomic_DNA"/>
</dbReference>